<keyword evidence="3" id="KW-0560">Oxidoreductase</keyword>
<sequence length="360" mass="38441">MIDSLVARFPWTRAPFIVGAPMRALGGPRLAVAVSSAGGLGFIGPRSTMSEWPSALKEAEQLVAKVRTEPGSALFGLRPDDHQLPVGIGFQVWADDLVVAKAVVEAHKPCVVWLFAPRQGQRELDEWSHAVRQASPETDVWIQVGTVTEAREALGSSQRPNAIVVQGSDAGGHGRAKDGLGITTLLPEIADLMAQQEQRHIPLLAAGGIVDARGILSALSLGASGVAMGTRFLASTEANAAKGYQQTILSASEAGKSTTRTQLYNHLRGITTWPEDWSPRAIINQSFRDFHEGVPFEQLKKLHDDAAKTGDSGGAQGRLGMYAGTGIGLIHDVKDAGVIVKSCREETLKLLNELSTFFRG</sequence>
<dbReference type="GeneID" id="63815077"/>
<organism evidence="4 5">
    <name type="scientific">Aspergillus ochraceoroseus IBT 24754</name>
    <dbReference type="NCBI Taxonomy" id="1392256"/>
    <lineage>
        <taxon>Eukaryota</taxon>
        <taxon>Fungi</taxon>
        <taxon>Dikarya</taxon>
        <taxon>Ascomycota</taxon>
        <taxon>Pezizomycotina</taxon>
        <taxon>Eurotiomycetes</taxon>
        <taxon>Eurotiomycetidae</taxon>
        <taxon>Eurotiales</taxon>
        <taxon>Aspergillaceae</taxon>
        <taxon>Aspergillus</taxon>
        <taxon>Aspergillus subgen. Nidulantes</taxon>
    </lineage>
</organism>
<proteinExistence type="predicted"/>
<dbReference type="RefSeq" id="XP_040756223.1">
    <property type="nucleotide sequence ID" value="XM_040898195.1"/>
</dbReference>
<evidence type="ECO:0000256" key="2">
    <source>
        <dbReference type="ARBA" id="ARBA00022643"/>
    </source>
</evidence>
<accession>A0A2T5M8H2</accession>
<evidence type="ECO:0000313" key="5">
    <source>
        <dbReference type="Proteomes" id="UP000244073"/>
    </source>
</evidence>
<dbReference type="SUPFAM" id="SSF51412">
    <property type="entry name" value="Inosine monophosphate dehydrogenase (IMPDH)"/>
    <property type="match status" value="1"/>
</dbReference>
<comment type="caution">
    <text evidence="4">The sequence shown here is derived from an EMBL/GenBank/DDBJ whole genome shotgun (WGS) entry which is preliminary data.</text>
</comment>
<dbReference type="Gene3D" id="3.20.20.70">
    <property type="entry name" value="Aldolase class I"/>
    <property type="match status" value="1"/>
</dbReference>
<dbReference type="InterPro" id="IPR013785">
    <property type="entry name" value="Aldolase_TIM"/>
</dbReference>
<dbReference type="VEuPathDB" id="FungiDB:P175DRAFT_0506404"/>
<dbReference type="GO" id="GO:0018580">
    <property type="term" value="F:nitronate monooxygenase activity"/>
    <property type="evidence" value="ECO:0007669"/>
    <property type="project" value="InterPro"/>
</dbReference>
<dbReference type="Pfam" id="PF03060">
    <property type="entry name" value="NMO"/>
    <property type="match status" value="1"/>
</dbReference>
<evidence type="ECO:0000256" key="3">
    <source>
        <dbReference type="ARBA" id="ARBA00023002"/>
    </source>
</evidence>
<protein>
    <submittedName>
        <fullName evidence="4">Uncharacterized protein</fullName>
    </submittedName>
</protein>
<dbReference type="EMBL" id="MSFN02000001">
    <property type="protein sequence ID" value="PTU24831.1"/>
    <property type="molecule type" value="Genomic_DNA"/>
</dbReference>
<dbReference type="CDD" id="cd04730">
    <property type="entry name" value="NPD_like"/>
    <property type="match status" value="1"/>
</dbReference>
<reference evidence="4 5" key="1">
    <citation type="journal article" date="2018" name="Proc. Natl. Acad. Sci. U.S.A.">
        <title>Linking secondary metabolites to gene clusters through genome sequencing of six diverse Aspergillus species.</title>
        <authorList>
            <person name="Kaerboelling I."/>
            <person name="Vesth T.C."/>
            <person name="Frisvad J.C."/>
            <person name="Nybo J.L."/>
            <person name="Theobald S."/>
            <person name="Kuo A."/>
            <person name="Bowyer P."/>
            <person name="Matsuda Y."/>
            <person name="Mondo S."/>
            <person name="Lyhne E.K."/>
            <person name="Kogle M.E."/>
            <person name="Clum A."/>
            <person name="Lipzen A."/>
            <person name="Salamov A."/>
            <person name="Ngan C.Y."/>
            <person name="Daum C."/>
            <person name="Chiniquy J."/>
            <person name="Barry K."/>
            <person name="LaButti K."/>
            <person name="Haridas S."/>
            <person name="Simmons B.A."/>
            <person name="Magnuson J.K."/>
            <person name="Mortensen U.H."/>
            <person name="Larsen T.O."/>
            <person name="Grigoriev I.V."/>
            <person name="Baker S.E."/>
            <person name="Andersen M.R."/>
        </authorList>
    </citation>
    <scope>NUCLEOTIDE SEQUENCE [LARGE SCALE GENOMIC DNA]</scope>
    <source>
        <strain evidence="4 5">IBT 24754</strain>
    </source>
</reference>
<dbReference type="Proteomes" id="UP000244073">
    <property type="component" value="Unassembled WGS sequence"/>
</dbReference>
<dbReference type="InterPro" id="IPR004136">
    <property type="entry name" value="NMO"/>
</dbReference>
<dbReference type="PANTHER" id="PTHR32332:SF34">
    <property type="entry name" value="2-NITROPROPANE DIOXYGENASE FAMILY, PUTATIVE-RELATED"/>
    <property type="match status" value="1"/>
</dbReference>
<evidence type="ECO:0000256" key="1">
    <source>
        <dbReference type="ARBA" id="ARBA00022630"/>
    </source>
</evidence>
<evidence type="ECO:0000313" key="4">
    <source>
        <dbReference type="EMBL" id="PTU24831.1"/>
    </source>
</evidence>
<keyword evidence="1" id="KW-0285">Flavoprotein</keyword>
<dbReference type="OrthoDB" id="2349068at2759"/>
<dbReference type="PANTHER" id="PTHR32332">
    <property type="entry name" value="2-NITROPROPANE DIOXYGENASE"/>
    <property type="match status" value="1"/>
</dbReference>
<gene>
    <name evidence="4" type="ORF">P175DRAFT_0506404</name>
</gene>
<keyword evidence="2" id="KW-0288">FMN</keyword>
<name>A0A2T5M8H2_9EURO</name>
<dbReference type="AlphaFoldDB" id="A0A2T5M8H2"/>